<dbReference type="Proteomes" id="UP000249177">
    <property type="component" value="Unassembled WGS sequence"/>
</dbReference>
<dbReference type="InterPro" id="IPR013760">
    <property type="entry name" value="Topo_IIA-like_dom_sf"/>
</dbReference>
<dbReference type="PANTHER" id="PTHR43493:SF5">
    <property type="entry name" value="DNA GYRASE SUBUNIT A, CHLOROPLASTIC_MITOCHONDRIAL"/>
    <property type="match status" value="1"/>
</dbReference>
<keyword evidence="5 9" id="KW-0799">Topoisomerase</keyword>
<comment type="similarity">
    <text evidence="2 9">Belongs to the type II topoisomerase GyrA/ParC subunit family.</text>
</comment>
<dbReference type="GO" id="GO:0005737">
    <property type="term" value="C:cytoplasm"/>
    <property type="evidence" value="ECO:0007669"/>
    <property type="project" value="UniProtKB-SubCell"/>
</dbReference>
<evidence type="ECO:0000313" key="15">
    <source>
        <dbReference type="Proteomes" id="UP000249177"/>
    </source>
</evidence>
<dbReference type="NCBIfam" id="NF004044">
    <property type="entry name" value="PRK05561.1"/>
    <property type="match status" value="1"/>
</dbReference>
<dbReference type="PANTHER" id="PTHR43493">
    <property type="entry name" value="DNA GYRASE/TOPOISOMERASE SUBUNIT A"/>
    <property type="match status" value="1"/>
</dbReference>
<evidence type="ECO:0000256" key="12">
    <source>
        <dbReference type="SAM" id="MobiDB-lite"/>
    </source>
</evidence>
<dbReference type="GO" id="GO:0034335">
    <property type="term" value="F:DNA negative supercoiling activity"/>
    <property type="evidence" value="ECO:0007669"/>
    <property type="project" value="UniProtKB-ARBA"/>
</dbReference>
<dbReference type="InterPro" id="IPR005743">
    <property type="entry name" value="GyrA"/>
</dbReference>
<dbReference type="SUPFAM" id="SSF56719">
    <property type="entry name" value="Type II DNA topoisomerase"/>
    <property type="match status" value="1"/>
</dbReference>
<gene>
    <name evidence="9" type="primary">gyrA</name>
    <name evidence="14" type="ORF">DOS84_12330</name>
</gene>
<evidence type="ECO:0000256" key="10">
    <source>
        <dbReference type="PROSITE-ProRule" id="PRU01384"/>
    </source>
</evidence>
<dbReference type="GO" id="GO:0006261">
    <property type="term" value="P:DNA-templated DNA replication"/>
    <property type="evidence" value="ECO:0007669"/>
    <property type="project" value="UniProtKB-UniRule"/>
</dbReference>
<feature type="coiled-coil region" evidence="11">
    <location>
        <begin position="434"/>
        <end position="475"/>
    </location>
</feature>
<dbReference type="Gene3D" id="3.30.1360.40">
    <property type="match status" value="1"/>
</dbReference>
<evidence type="ECO:0000256" key="2">
    <source>
        <dbReference type="ARBA" id="ARBA00008263"/>
    </source>
</evidence>
<evidence type="ECO:0000256" key="1">
    <source>
        <dbReference type="ARBA" id="ARBA00000185"/>
    </source>
</evidence>
<feature type="domain" description="Topo IIA-type catalytic" evidence="13">
    <location>
        <begin position="33"/>
        <end position="496"/>
    </location>
</feature>
<comment type="miscellaneous">
    <text evidence="9">Few gyrases are as efficient as E.coli at forming negative supercoils. Not all organisms have 2 type II topoisomerases; in organisms with a single type II topoisomerase this enzyme also has to decatenate newly replicated chromosomes.</text>
</comment>
<feature type="short sequence motif" description="GyrA-box" evidence="9">
    <location>
        <begin position="523"/>
        <end position="529"/>
    </location>
</feature>
<keyword evidence="6 9" id="KW-0238">DNA-binding</keyword>
<dbReference type="FunFam" id="2.120.10.90:FF:000005">
    <property type="entry name" value="DNA topoisomerase 4 subunit A"/>
    <property type="match status" value="1"/>
</dbReference>
<dbReference type="InterPro" id="IPR006691">
    <property type="entry name" value="GyrA/parC_rep"/>
</dbReference>
<dbReference type="Gene3D" id="1.10.268.10">
    <property type="entry name" value="Topoisomerase, domain 3"/>
    <property type="match status" value="1"/>
</dbReference>
<dbReference type="EMBL" id="QKXH01000007">
    <property type="protein sequence ID" value="PZX93143.1"/>
    <property type="molecule type" value="Genomic_DNA"/>
</dbReference>
<keyword evidence="3 9" id="KW-0547">Nucleotide-binding</keyword>
<feature type="active site" description="O-(5'-phospho-DNA)-tyrosine intermediate" evidence="9 10">
    <location>
        <position position="121"/>
    </location>
</feature>
<dbReference type="SMART" id="SM00434">
    <property type="entry name" value="TOP4c"/>
    <property type="match status" value="1"/>
</dbReference>
<evidence type="ECO:0000256" key="6">
    <source>
        <dbReference type="ARBA" id="ARBA00023125"/>
    </source>
</evidence>
<dbReference type="Pfam" id="PF00521">
    <property type="entry name" value="DNA_topoisoIV"/>
    <property type="match status" value="1"/>
</dbReference>
<dbReference type="GO" id="GO:0003677">
    <property type="term" value="F:DNA binding"/>
    <property type="evidence" value="ECO:0007669"/>
    <property type="project" value="UniProtKB-UniRule"/>
</dbReference>
<dbReference type="GO" id="GO:0009330">
    <property type="term" value="C:DNA topoisomerase type II (double strand cut, ATP-hydrolyzing) complex"/>
    <property type="evidence" value="ECO:0007669"/>
    <property type="project" value="TreeGrafter"/>
</dbReference>
<dbReference type="Pfam" id="PF03989">
    <property type="entry name" value="DNA_gyraseA_C"/>
    <property type="match status" value="6"/>
</dbReference>
<dbReference type="SUPFAM" id="SSF101904">
    <property type="entry name" value="GyrA/ParC C-terminal domain-like"/>
    <property type="match status" value="1"/>
</dbReference>
<comment type="catalytic activity">
    <reaction evidence="1 9 10">
        <text>ATP-dependent breakage, passage and rejoining of double-stranded DNA.</text>
        <dbReference type="EC" id="5.6.2.2"/>
    </reaction>
</comment>
<dbReference type="InterPro" id="IPR035516">
    <property type="entry name" value="Gyrase/topoIV_suA_C"/>
</dbReference>
<dbReference type="InterPro" id="IPR002205">
    <property type="entry name" value="Topo_IIA_dom_A"/>
</dbReference>
<dbReference type="NCBIfam" id="TIGR01063">
    <property type="entry name" value="gyrA"/>
    <property type="match status" value="1"/>
</dbReference>
<keyword evidence="7 9" id="KW-0413">Isomerase</keyword>
<comment type="function">
    <text evidence="9">A type II topoisomerase that negatively supercoils closed circular double-stranded (ds) DNA in an ATP-dependent manner to modulate DNA topology and maintain chromosomes in an underwound state. Negative supercoiling favors strand separation, and DNA replication, transcription, recombination and repair, all of which involve strand separation. Also able to catalyze the interconversion of other topological isomers of dsDNA rings, including catenanes and knotted rings. Type II topoisomerases break and join 2 DNA strands simultaneously in an ATP-dependent manner.</text>
</comment>
<comment type="subunit">
    <text evidence="9">Heterotetramer, composed of two GyrA and two GyrB chains. In the heterotetramer, GyrA contains the active site tyrosine that forms a transient covalent intermediate with DNA, while GyrB binds cofactors and catalyzes ATP hydrolysis.</text>
</comment>
<feature type="compositionally biased region" description="Acidic residues" evidence="12">
    <location>
        <begin position="840"/>
        <end position="873"/>
    </location>
</feature>
<dbReference type="PROSITE" id="PS52040">
    <property type="entry name" value="TOPO_IIA"/>
    <property type="match status" value="1"/>
</dbReference>
<evidence type="ECO:0000256" key="7">
    <source>
        <dbReference type="ARBA" id="ARBA00023235"/>
    </source>
</evidence>
<dbReference type="Gene3D" id="2.120.10.90">
    <property type="entry name" value="DNA gyrase/topoisomerase IV, subunit A, C-terminal"/>
    <property type="match status" value="1"/>
</dbReference>
<reference evidence="14 15" key="1">
    <citation type="submission" date="2018-06" db="EMBL/GenBank/DDBJ databases">
        <title>Flavobacterium sp IMCC34762, genome.</title>
        <authorList>
            <person name="Joung Y."/>
            <person name="Cho J."/>
            <person name="Song J."/>
        </authorList>
    </citation>
    <scope>NUCLEOTIDE SEQUENCE [LARGE SCALE GENOMIC DNA]</scope>
    <source>
        <strain evidence="14 15">IMCC34762</strain>
    </source>
</reference>
<dbReference type="GO" id="GO:0006265">
    <property type="term" value="P:DNA topological change"/>
    <property type="evidence" value="ECO:0007669"/>
    <property type="project" value="UniProtKB-UniRule"/>
</dbReference>
<evidence type="ECO:0000259" key="13">
    <source>
        <dbReference type="PROSITE" id="PS52040"/>
    </source>
</evidence>
<evidence type="ECO:0000256" key="8">
    <source>
        <dbReference type="ARBA" id="ARBA00063644"/>
    </source>
</evidence>
<dbReference type="FunFam" id="1.10.268.10:FF:000001">
    <property type="entry name" value="DNA gyrase subunit A"/>
    <property type="match status" value="1"/>
</dbReference>
<keyword evidence="15" id="KW-1185">Reference proteome</keyword>
<keyword evidence="9" id="KW-0963">Cytoplasm</keyword>
<proteinExistence type="inferred from homology"/>
<dbReference type="GO" id="GO:0005524">
    <property type="term" value="F:ATP binding"/>
    <property type="evidence" value="ECO:0007669"/>
    <property type="project" value="UniProtKB-UniRule"/>
</dbReference>
<evidence type="ECO:0000313" key="14">
    <source>
        <dbReference type="EMBL" id="PZX93143.1"/>
    </source>
</evidence>
<dbReference type="NCBIfam" id="NF004043">
    <property type="entry name" value="PRK05560.1"/>
    <property type="match status" value="1"/>
</dbReference>
<evidence type="ECO:0000256" key="5">
    <source>
        <dbReference type="ARBA" id="ARBA00023029"/>
    </source>
</evidence>
<comment type="subcellular location">
    <subcellularLocation>
        <location evidence="9">Cytoplasm</location>
    </subcellularLocation>
</comment>
<dbReference type="GO" id="GO:0005694">
    <property type="term" value="C:chromosome"/>
    <property type="evidence" value="ECO:0007669"/>
    <property type="project" value="InterPro"/>
</dbReference>
<dbReference type="InterPro" id="IPR013758">
    <property type="entry name" value="Topo_IIA_A/C_ab"/>
</dbReference>
<evidence type="ECO:0000256" key="9">
    <source>
        <dbReference type="HAMAP-Rule" id="MF_01897"/>
    </source>
</evidence>
<dbReference type="FunFam" id="3.30.1360.40:FF:000002">
    <property type="entry name" value="DNA gyrase subunit A"/>
    <property type="match status" value="1"/>
</dbReference>
<dbReference type="Gene3D" id="3.90.199.10">
    <property type="entry name" value="Topoisomerase II, domain 5"/>
    <property type="match status" value="1"/>
</dbReference>
<dbReference type="AlphaFoldDB" id="A0A2W7TRG6"/>
<sequence length="873" mass="97860">MSEGEKLIPINIEDEMKTAYIDYSMSVIVSRALPDVRDGLKPVHRRVLFGMHDLGVNSRSAHKKSARIVGEVLGKYHPHGDTSVYDAMVRMAQEWSMRYLLIDGQGNFGSVDGDSPAAMRYTEARMRKISEEILADIDKETVDFKLNFDDTLEEPTVMPTRVPTLLINGATGIAVGMATNMPPHNLTEVINGTLAYMDNNDIEVDELMTHIKAPDFPTGGIIYGYEGVREAFKTGRGRVVMRAKVGFEEVDGRESIIVTEIPYQVNKADMIKRTADLVNEKKIDGIANIRDESDRNGMRIVYILKRDATPNVVLNTLYKFTQLQSSFSVNNIAIVKGRPQMLNLKDLIHYFIEHRHDVVTRRTQFELKKAEARAHILEGLIIASDNIDEVIALIKASKSTEEAREKLIERFNLSDIQSRAIVEMRLRQLTGLEQDKLRSEYDEIMKLIEHLKALLADVNLRIALIKEELTEIRDKYGDERRSQIEYSGGDVSIEDLIADENVVITISHAGYIKRTNLSEYKTQNRGGVGQKSAGTRDQDFLEHMFVATNHQYMMFFTQKGKCFWMRVYEIPEGSKTAKGRAIQNLVNIESDDKVKAFICTQDLKDKEYINSHNLVMVTKKGQVKKTSLEKYSKPRVNGVAAITIKEGDELLEAKLTNGESQIILAVKSGKLVRFEETKTRPMGRTASGVRGITLKDETDEVIGMVTVNDMSSEILVVAENGYGKRSSLDEYRITNRGGKGVKTLNITEKTGKLISINAVTDADDLMIINKSGLTIRMAVEDLRVMGRATQGVKLINIKGNDSIAAVTKVMKDDAEEVVVDEDGNVIEAAAIERVKPVLEVLEDDGTTEEDEEDDDEEIEDDDSADEEDADDEA</sequence>
<organism evidence="14 15">
    <name type="scientific">Flavobacterium aquariorum</name>
    <dbReference type="NCBI Taxonomy" id="2217670"/>
    <lineage>
        <taxon>Bacteria</taxon>
        <taxon>Pseudomonadati</taxon>
        <taxon>Bacteroidota</taxon>
        <taxon>Flavobacteriia</taxon>
        <taxon>Flavobacteriales</taxon>
        <taxon>Flavobacteriaceae</taxon>
        <taxon>Flavobacterium</taxon>
    </lineage>
</organism>
<dbReference type="RefSeq" id="WP_111410424.1">
    <property type="nucleotide sequence ID" value="NZ_QKXH01000007.1"/>
</dbReference>
<dbReference type="OrthoDB" id="9806486at2"/>
<accession>A0A2W7TRG6</accession>
<dbReference type="HAMAP" id="MF_01897">
    <property type="entry name" value="GyrA"/>
    <property type="match status" value="1"/>
</dbReference>
<dbReference type="EC" id="5.6.2.2" evidence="9"/>
<evidence type="ECO:0000256" key="4">
    <source>
        <dbReference type="ARBA" id="ARBA00022840"/>
    </source>
</evidence>
<dbReference type="InterPro" id="IPR013757">
    <property type="entry name" value="Topo_IIA_A_a_sf"/>
</dbReference>
<keyword evidence="4 9" id="KW-0067">ATP-binding</keyword>
<dbReference type="InterPro" id="IPR050220">
    <property type="entry name" value="Type_II_DNA_Topoisomerases"/>
</dbReference>
<name>A0A2W7TRG6_9FLAO</name>
<keyword evidence="11" id="KW-0175">Coiled coil</keyword>
<dbReference type="CDD" id="cd00187">
    <property type="entry name" value="TOP4c"/>
    <property type="match status" value="1"/>
</dbReference>
<comment type="subunit">
    <text evidence="8">Heterotetramer composed of ParC and ParE.</text>
</comment>
<comment type="caution">
    <text evidence="14">The sequence shown here is derived from an EMBL/GenBank/DDBJ whole genome shotgun (WGS) entry which is preliminary data.</text>
</comment>
<evidence type="ECO:0000256" key="11">
    <source>
        <dbReference type="SAM" id="Coils"/>
    </source>
</evidence>
<protein>
    <recommendedName>
        <fullName evidence="9">DNA gyrase subunit A</fullName>
        <ecNumber evidence="9">5.6.2.2</ecNumber>
    </recommendedName>
</protein>
<evidence type="ECO:0000256" key="3">
    <source>
        <dbReference type="ARBA" id="ARBA00022741"/>
    </source>
</evidence>
<dbReference type="FunFam" id="3.90.199.10:FF:000001">
    <property type="entry name" value="DNA gyrase subunit A"/>
    <property type="match status" value="1"/>
</dbReference>
<feature type="region of interest" description="Disordered" evidence="12">
    <location>
        <begin position="837"/>
        <end position="873"/>
    </location>
</feature>